<keyword evidence="3" id="KW-1185">Reference proteome</keyword>
<dbReference type="Proteomes" id="UP001373714">
    <property type="component" value="Unassembled WGS sequence"/>
</dbReference>
<dbReference type="EMBL" id="JAVHNS010000003">
    <property type="protein sequence ID" value="KAK6360338.1"/>
    <property type="molecule type" value="Genomic_DNA"/>
</dbReference>
<evidence type="ECO:0000256" key="1">
    <source>
        <dbReference type="SAM" id="MobiDB-lite"/>
    </source>
</evidence>
<accession>A0AAV9VEX1</accession>
<sequence length="1646" mass="186903">MEIDDEDMELDDENMELDDDEELDNDDMELDYDNMEVDEGGPESKGAGRKYLENMLKDIEGSIMQATPDPAKLPTTWWSKSVEGEWWKKSFQKGARVFAINRDKRNAESTGVLETRPIPPEFIEVSDSNPQLDDCNPVALRVLRYSRGNGKARVPGPRACKIFEFRFFTKGKEGVAVVIDINEGRGFMAINFQDIGTGGDLKSNPWQLPGFRDKFPSLLSGLMARLKILELRRIVFYGIRNAETAAVFYNAGLQARSDPAIGEITPYNTYFMNLDLTRRKRNLNDLGFKLTVEVSMAIIGTDETAAAFEFLYQTLERLYGLRVYQVSAIEYSQAEPKKWKFGKWKPQATDPPRTPDRIGIVLGLNRMALAAWVGYWQKHPHNPRPKPLTGSPMAQAAGIDNDAILKLSAACEVKGRESFSLLETQKPAVLPIIYRNEWEDPEPPSFPRGYVVDYSWSGWQTYPFEALSKSLQLWERAASDLEFYGSQDIVQHKGSYRKVNLNEDIGDEKPAELRLVTSSSAHNQHLAFRWPLNSAVYLTLRLEHLLYLCWQIGSNHHHEFKGSRPSHLNMAHYRKLPLVPLKYITIWGVEEPNTVSILQFVYIEFGKYSREDGHQNAVLPGQEAFSWTYSEIKDDTQMLYYWNTILGSPAILPILKMCQYYRLGLRYCNIASIRFSFHQKLSVSDPGGTSWNSASILVELTTVIEESQLSSKLEQEQDLSQRAIERVKGLNIPGVPDTQEIEDFDFADASNFMHVLEYVVDTPHTTAHPMLQTLDSRLGYKESSMFSDAPSYTHVNTIQWLQGPEPEYKSYKICFRTAVSAQERHLVFRDREMYEHAPPDRKGKGREGSQTNEFFKIDINQSAESQVLVSQLSLGEILFATWFSQEGWSPVSQITFENVPIDNLRVLLDLHEDAAELSEQTPVITWNWSPGDAWRQFEERFYATNEGSAIKYFLTEKAEFLMDPKIKSVHVGLHTEIPTQYAFVSVEFDRYGPGSSSGARQELGFDTLFHRGVATRLKVVSAIWASFKDNKGHSHGIIGYLPRSYQYSDQRDMQHLSKYKITEAESRFEDEITDAISDTNYISTKFVSDFAFWGPSRARSVWSVQRKDGVDKKTSQYRFSISFVRHQNLVLISMPSSLGRDYNSVVEDLTNAMYAAWVSWIQSQIAGAGHKELPMNTPSSLSHNQALGIEIFTILEVCYESHLALEKIYETYEDLVSSGILHVKDNWEAESQSTGTPGILIQNNEGARLRREQRLWFILLGLAEVSAAANILYKFWEQIDRRYWSPVYFSTITIRRAGGKFQLIIQNKGVGFVDQNKGAAATLYPTLLRIILLFGQRMEIETMLGTVVGRKDAPINFDKFDIQSSADTEDPMATTFRQWFHAKYRGNDVSLGFTGAPRKDAARISTLPPFGLPKEIALQLMPSNFPVFTEVIVRHPSINIHHRFSVGVAERLTVVSIAMASGPFAARSDIDYTGFHRKQLTGLGYSLLAALKHMHVTSAKPPSNLGVIFIDPVTEATRVIIKEAIKQTQPKKLPVKGTPSWYLSVNRFHRVSSLVPYQATSRTTMHRFQVFWNILLGTIEVAALQYILVNYPQATGQRQIYSVGVDYDSQSEKTRILVVLEPNLVTIENGKTAVGLDSERDRPMSG</sequence>
<evidence type="ECO:0000313" key="3">
    <source>
        <dbReference type="Proteomes" id="UP001373714"/>
    </source>
</evidence>
<reference evidence="2 3" key="1">
    <citation type="submission" date="2019-10" db="EMBL/GenBank/DDBJ databases">
        <authorList>
            <person name="Palmer J.M."/>
        </authorList>
    </citation>
    <scope>NUCLEOTIDE SEQUENCE [LARGE SCALE GENOMIC DNA]</scope>
    <source>
        <strain evidence="2 3">TWF730</strain>
    </source>
</reference>
<evidence type="ECO:0000313" key="2">
    <source>
        <dbReference type="EMBL" id="KAK6360338.1"/>
    </source>
</evidence>
<organism evidence="2 3">
    <name type="scientific">Orbilia blumenaviensis</name>
    <dbReference type="NCBI Taxonomy" id="1796055"/>
    <lineage>
        <taxon>Eukaryota</taxon>
        <taxon>Fungi</taxon>
        <taxon>Dikarya</taxon>
        <taxon>Ascomycota</taxon>
        <taxon>Pezizomycotina</taxon>
        <taxon>Orbiliomycetes</taxon>
        <taxon>Orbiliales</taxon>
        <taxon>Orbiliaceae</taxon>
        <taxon>Orbilia</taxon>
    </lineage>
</organism>
<name>A0AAV9VEX1_9PEZI</name>
<protein>
    <submittedName>
        <fullName evidence="2">Uncharacterized protein</fullName>
    </submittedName>
</protein>
<proteinExistence type="predicted"/>
<comment type="caution">
    <text evidence="2">The sequence shown here is derived from an EMBL/GenBank/DDBJ whole genome shotgun (WGS) entry which is preliminary data.</text>
</comment>
<gene>
    <name evidence="2" type="ORF">TWF730_006484</name>
</gene>
<feature type="region of interest" description="Disordered" evidence="1">
    <location>
        <begin position="1"/>
        <end position="26"/>
    </location>
</feature>